<dbReference type="PANTHER" id="PTHR22954:SF3">
    <property type="entry name" value="PROTEIN CBG08539"/>
    <property type="match status" value="1"/>
</dbReference>
<dbReference type="InterPro" id="IPR005312">
    <property type="entry name" value="DUF1759"/>
</dbReference>
<feature type="compositionally biased region" description="Polar residues" evidence="1">
    <location>
        <begin position="290"/>
        <end position="302"/>
    </location>
</feature>
<organism evidence="2 3">
    <name type="scientific">Ancylostoma ceylanicum</name>
    <dbReference type="NCBI Taxonomy" id="53326"/>
    <lineage>
        <taxon>Eukaryota</taxon>
        <taxon>Metazoa</taxon>
        <taxon>Ecdysozoa</taxon>
        <taxon>Nematoda</taxon>
        <taxon>Chromadorea</taxon>
        <taxon>Rhabditida</taxon>
        <taxon>Rhabditina</taxon>
        <taxon>Rhabditomorpha</taxon>
        <taxon>Strongyloidea</taxon>
        <taxon>Ancylostomatidae</taxon>
        <taxon>Ancylostomatinae</taxon>
        <taxon>Ancylostoma</taxon>
    </lineage>
</organism>
<feature type="region of interest" description="Disordered" evidence="1">
    <location>
        <begin position="125"/>
        <end position="159"/>
    </location>
</feature>
<comment type="caution">
    <text evidence="2">The sequence shown here is derived from an EMBL/GenBank/DDBJ whole genome shotgun (WGS) entry which is preliminary data.</text>
</comment>
<dbReference type="STRING" id="53326.A0A016RVU3"/>
<protein>
    <submittedName>
        <fullName evidence="2">Uncharacterized protein</fullName>
    </submittedName>
</protein>
<accession>A0A016RVU3</accession>
<dbReference type="Proteomes" id="UP000024635">
    <property type="component" value="Unassembled WGS sequence"/>
</dbReference>
<gene>
    <name evidence="2" type="primary">Acey_s0364.g3562</name>
    <name evidence="2" type="ORF">Y032_0364g3562</name>
</gene>
<name>A0A016RVU3_9BILA</name>
<dbReference type="OrthoDB" id="7444419at2759"/>
<dbReference type="EMBL" id="JARK01001700">
    <property type="protein sequence ID" value="EYB82227.1"/>
    <property type="molecule type" value="Genomic_DNA"/>
</dbReference>
<dbReference type="PANTHER" id="PTHR22954">
    <property type="entry name" value="RETROVIRAL PROTEASE-RELATED"/>
    <property type="match status" value="1"/>
</dbReference>
<dbReference type="Pfam" id="PF03564">
    <property type="entry name" value="DUF1759"/>
    <property type="match status" value="1"/>
</dbReference>
<evidence type="ECO:0000256" key="1">
    <source>
        <dbReference type="SAM" id="MobiDB-lite"/>
    </source>
</evidence>
<evidence type="ECO:0000313" key="3">
    <source>
        <dbReference type="Proteomes" id="UP000024635"/>
    </source>
</evidence>
<sequence>MSTSSTVKRSITRSLKALKEACQGIEDQHLLVDNHENEPEWGPSYSVEQKQQSLFAAQNVLATALESVSQRWEQTISDAGKLTDPERGGALMNEHQLHWKSQDGDDTILKAKNLLTRLQLAKKETVDISQQTSKDTKINSENPQNNSANNPLQTIPPKKQNQIEVKPYITPETSTNPHGALLSGNMSMKQSIRLPKFELPKFNGEVECFPEFWDVFGTTVHNNNSLPDTLKFLHLKNCLQGDAELVIRGLGMTEDSYNNTINLLHQRYYRLNFTRNALVNKLKDIKHATESAQSQRNTSSNHDTTRQT</sequence>
<reference evidence="3" key="1">
    <citation type="journal article" date="2015" name="Nat. Genet.">
        <title>The genome and transcriptome of the zoonotic hookworm Ancylostoma ceylanicum identify infection-specific gene families.</title>
        <authorList>
            <person name="Schwarz E.M."/>
            <person name="Hu Y."/>
            <person name="Antoshechkin I."/>
            <person name="Miller M.M."/>
            <person name="Sternberg P.W."/>
            <person name="Aroian R.V."/>
        </authorList>
    </citation>
    <scope>NUCLEOTIDE SEQUENCE</scope>
    <source>
        <strain evidence="3">HY135</strain>
    </source>
</reference>
<feature type="region of interest" description="Disordered" evidence="1">
    <location>
        <begin position="288"/>
        <end position="308"/>
    </location>
</feature>
<keyword evidence="3" id="KW-1185">Reference proteome</keyword>
<proteinExistence type="predicted"/>
<feature type="compositionally biased region" description="Low complexity" evidence="1">
    <location>
        <begin position="139"/>
        <end position="151"/>
    </location>
</feature>
<evidence type="ECO:0000313" key="2">
    <source>
        <dbReference type="EMBL" id="EYB82227.1"/>
    </source>
</evidence>
<dbReference type="AlphaFoldDB" id="A0A016RVU3"/>